<comment type="caution">
    <text evidence="2">The sequence shown here is derived from an EMBL/GenBank/DDBJ whole genome shotgun (WGS) entry which is preliminary data.</text>
</comment>
<evidence type="ECO:0000313" key="3">
    <source>
        <dbReference type="Proteomes" id="UP001596056"/>
    </source>
</evidence>
<dbReference type="Pfam" id="PF10983">
    <property type="entry name" value="DUF2793"/>
    <property type="match status" value="1"/>
</dbReference>
<protein>
    <submittedName>
        <fullName evidence="2">DUF2793 domain-containing protein</fullName>
    </submittedName>
</protein>
<feature type="region of interest" description="Disordered" evidence="1">
    <location>
        <begin position="47"/>
        <end position="69"/>
    </location>
</feature>
<gene>
    <name evidence="2" type="ORF">ACFPOC_03640</name>
</gene>
<reference evidence="3" key="1">
    <citation type="journal article" date="2019" name="Int. J. Syst. Evol. Microbiol.">
        <title>The Global Catalogue of Microorganisms (GCM) 10K type strain sequencing project: providing services to taxonomists for standard genome sequencing and annotation.</title>
        <authorList>
            <consortium name="The Broad Institute Genomics Platform"/>
            <consortium name="The Broad Institute Genome Sequencing Center for Infectious Disease"/>
            <person name="Wu L."/>
            <person name="Ma J."/>
        </authorList>
    </citation>
    <scope>NUCLEOTIDE SEQUENCE [LARGE SCALE GENOMIC DNA]</scope>
    <source>
        <strain evidence="3">KACC 11588</strain>
    </source>
</reference>
<proteinExistence type="predicted"/>
<name>A0ABW0S9C3_9RHOB</name>
<dbReference type="RefSeq" id="WP_209837975.1">
    <property type="nucleotide sequence ID" value="NZ_JAGGJP010000002.1"/>
</dbReference>
<sequence>MTTETTTRLALPLIQPGQAQKHVTHNEALQALDAVVQLRLLSLGATEPPAAPAPGDVHAPGEGASGAWSGQEGRLAQWDGTGWRFLSPEEGWRAWDVAGGVLRAWTGGAWRPVVPDLRDLDGLGIGAGYDAENRLAVAASATLLSHAGAGHRLKVNKAAPEDTASLVFQSGWTGHAEMGLAGGLDFTLKVGDGATWTPALSVARDTGIVTLPQGATVNGPLNGTAVQSTPADGTPGRVLTVGAFGLGGPLPAVGGISVTDGSLVPGLYAYDSSSGSSGGPAGVVRATVLHARRGGAAGETQLLIVESGATGVPPGLIFGRARSGAGWGAWTCGSVLDSVSGPTGRSLRQQDGTQTCWHTLSTSTAGEVTWVFPQPFVSTAGLSVLLSVNSASVITLSPRHWNKSATQVGISVTNTSSVRVATTVDVMAIGRWF</sequence>
<evidence type="ECO:0000256" key="1">
    <source>
        <dbReference type="SAM" id="MobiDB-lite"/>
    </source>
</evidence>
<keyword evidence="3" id="KW-1185">Reference proteome</keyword>
<accession>A0ABW0S9C3</accession>
<dbReference type="EMBL" id="JBHSNA010000002">
    <property type="protein sequence ID" value="MFC5565507.1"/>
    <property type="molecule type" value="Genomic_DNA"/>
</dbReference>
<organism evidence="2 3">
    <name type="scientific">Rubellimicrobium aerolatum</name>
    <dbReference type="NCBI Taxonomy" id="490979"/>
    <lineage>
        <taxon>Bacteria</taxon>
        <taxon>Pseudomonadati</taxon>
        <taxon>Pseudomonadota</taxon>
        <taxon>Alphaproteobacteria</taxon>
        <taxon>Rhodobacterales</taxon>
        <taxon>Roseobacteraceae</taxon>
        <taxon>Rubellimicrobium</taxon>
    </lineage>
</organism>
<dbReference type="Proteomes" id="UP001596056">
    <property type="component" value="Unassembled WGS sequence"/>
</dbReference>
<dbReference type="InterPro" id="IPR021251">
    <property type="entry name" value="DUF2793"/>
</dbReference>
<evidence type="ECO:0000313" key="2">
    <source>
        <dbReference type="EMBL" id="MFC5565507.1"/>
    </source>
</evidence>